<protein>
    <submittedName>
        <fullName evidence="4">Uncharacterized protein LOC119640051</fullName>
    </submittedName>
</protein>
<proteinExistence type="predicted"/>
<keyword evidence="3" id="KW-1185">Reference proteome</keyword>
<dbReference type="GeneID" id="119640051"/>
<evidence type="ECO:0000256" key="2">
    <source>
        <dbReference type="SAM" id="SignalP"/>
    </source>
</evidence>
<feature type="chain" id="PRO_5038648705" evidence="2">
    <location>
        <begin position="20"/>
        <end position="500"/>
    </location>
</feature>
<dbReference type="AlphaFoldDB" id="A0A9C5Z820"/>
<accession>A0A9C5Z820</accession>
<dbReference type="KEGG" id="gfs:119640051"/>
<feature type="compositionally biased region" description="Basic and acidic residues" evidence="1">
    <location>
        <begin position="459"/>
        <end position="468"/>
    </location>
</feature>
<evidence type="ECO:0000313" key="4">
    <source>
        <dbReference type="RefSeq" id="XP_037893753.1"/>
    </source>
</evidence>
<dbReference type="Proteomes" id="UP000092443">
    <property type="component" value="Unplaced"/>
</dbReference>
<evidence type="ECO:0000313" key="3">
    <source>
        <dbReference type="Proteomes" id="UP000092443"/>
    </source>
</evidence>
<reference evidence="4" key="1">
    <citation type="submission" date="2025-08" db="UniProtKB">
        <authorList>
            <consortium name="RefSeq"/>
        </authorList>
    </citation>
    <scope>IDENTIFICATION</scope>
    <source>
        <tissue evidence="4">Whole body pupa</tissue>
    </source>
</reference>
<feature type="signal peptide" evidence="2">
    <location>
        <begin position="1"/>
        <end position="19"/>
    </location>
</feature>
<organism evidence="3 4">
    <name type="scientific">Glossina fuscipes</name>
    <dbReference type="NCBI Taxonomy" id="7396"/>
    <lineage>
        <taxon>Eukaryota</taxon>
        <taxon>Metazoa</taxon>
        <taxon>Ecdysozoa</taxon>
        <taxon>Arthropoda</taxon>
        <taxon>Hexapoda</taxon>
        <taxon>Insecta</taxon>
        <taxon>Pterygota</taxon>
        <taxon>Neoptera</taxon>
        <taxon>Endopterygota</taxon>
        <taxon>Diptera</taxon>
        <taxon>Brachycera</taxon>
        <taxon>Muscomorpha</taxon>
        <taxon>Hippoboscoidea</taxon>
        <taxon>Glossinidae</taxon>
        <taxon>Glossina</taxon>
    </lineage>
</organism>
<evidence type="ECO:0000256" key="1">
    <source>
        <dbReference type="SAM" id="MobiDB-lite"/>
    </source>
</evidence>
<feature type="compositionally biased region" description="Basic and acidic residues" evidence="1">
    <location>
        <begin position="442"/>
        <end position="452"/>
    </location>
</feature>
<feature type="region of interest" description="Disordered" evidence="1">
    <location>
        <begin position="436"/>
        <end position="500"/>
    </location>
</feature>
<sequence length="500" mass="58363">MIKFVILSIICYFVPKVWGDCVLRIPENKENVPLWEKKIGDSWFKIPYVSDHLQLQKDEVVNGYCATKFKEIAYDVSVAVHCKPHDRDCPRLLRTRTDTKHVILNERNMTLVCAGNGLQYKSDILGDHPLACDDIEWTINVEANQNDDSRTFWCKSDHQIFDLRTNNLDQNRLLAKICFRFSLQSIKYKSIKRKSESWNEKKLLPVVITDLPEVTTPSSEVKFLNTTILYAGNEAVQSYFKMLNERNPWLNLAHYEYGNIVQDDPFINSFNQYNQLLDILWWTNLRLTNWQRFLNALQQHTIDNSYDIYMGTLNVVQVPLWLDPNEFEYMEIKNGFVNSTVPQYIWTYLESSDGKNPDLYIFAYNSPYAMFFNSSKVKFCSDICGEIDWLKSVRPSFDYSNFGIIFCCTNVSVQNSEYAKQLPYKLAESDLNIRNGNNSVQEENKQTNDGKEGVPNQKLNEEEKREENNVNENKIPESGTTKKPEKPKIAEGVKKTKRFY</sequence>
<keyword evidence="2" id="KW-0732">Signal</keyword>
<dbReference type="RefSeq" id="XP_037893753.1">
    <property type="nucleotide sequence ID" value="XM_038037825.1"/>
</dbReference>
<name>A0A9C5Z820_9MUSC</name>
<feature type="compositionally biased region" description="Basic and acidic residues" evidence="1">
    <location>
        <begin position="480"/>
        <end position="494"/>
    </location>
</feature>
<gene>
    <name evidence="4" type="primary">LOC119640051</name>
</gene>